<proteinExistence type="predicted"/>
<organism evidence="2 3">
    <name type="scientific">Lentinus tigrinus ALCF2SS1-6</name>
    <dbReference type="NCBI Taxonomy" id="1328759"/>
    <lineage>
        <taxon>Eukaryota</taxon>
        <taxon>Fungi</taxon>
        <taxon>Dikarya</taxon>
        <taxon>Basidiomycota</taxon>
        <taxon>Agaricomycotina</taxon>
        <taxon>Agaricomycetes</taxon>
        <taxon>Polyporales</taxon>
        <taxon>Polyporaceae</taxon>
        <taxon>Lentinus</taxon>
    </lineage>
</organism>
<sequence length="216" mass="23945">MDGMLSHRDDQKEGQTASAEGQHHGECHGRTNSNADPMRSQRDALTPDDWLRQNDDSEGRKTASEDAKVSNSSRRRRRALRSLSLDPSPITPPAMTDANVRTRHISRTNSPELHTLKSRAVQASVCHCTRRPKDRTYCCVCYFTTAFIADLGTVHDIDLIRPVKGVLVPPVGPDDALEPLGMHVEGEHDDEQDPVALVHITRAGIDNLLTVDVRKS</sequence>
<evidence type="ECO:0000313" key="3">
    <source>
        <dbReference type="Proteomes" id="UP000313359"/>
    </source>
</evidence>
<dbReference type="Proteomes" id="UP000313359">
    <property type="component" value="Unassembled WGS sequence"/>
</dbReference>
<evidence type="ECO:0000313" key="2">
    <source>
        <dbReference type="EMBL" id="RPD58711.1"/>
    </source>
</evidence>
<feature type="region of interest" description="Disordered" evidence="1">
    <location>
        <begin position="1"/>
        <end position="99"/>
    </location>
</feature>
<feature type="compositionally biased region" description="Basic and acidic residues" evidence="1">
    <location>
        <begin position="1"/>
        <end position="13"/>
    </location>
</feature>
<keyword evidence="3" id="KW-1185">Reference proteome</keyword>
<dbReference type="EMBL" id="ML122273">
    <property type="protein sequence ID" value="RPD58711.1"/>
    <property type="molecule type" value="Genomic_DNA"/>
</dbReference>
<feature type="compositionally biased region" description="Basic and acidic residues" evidence="1">
    <location>
        <begin position="49"/>
        <end position="68"/>
    </location>
</feature>
<gene>
    <name evidence="2" type="ORF">L227DRAFT_564508</name>
</gene>
<dbReference type="AlphaFoldDB" id="A0A5C2S4Z0"/>
<evidence type="ECO:0000256" key="1">
    <source>
        <dbReference type="SAM" id="MobiDB-lite"/>
    </source>
</evidence>
<name>A0A5C2S4Z0_9APHY</name>
<reference evidence="2" key="1">
    <citation type="journal article" date="2018" name="Genome Biol. Evol.">
        <title>Genomics and development of Lentinus tigrinus, a white-rot wood-decaying mushroom with dimorphic fruiting bodies.</title>
        <authorList>
            <person name="Wu B."/>
            <person name="Xu Z."/>
            <person name="Knudson A."/>
            <person name="Carlson A."/>
            <person name="Chen N."/>
            <person name="Kovaka S."/>
            <person name="LaButti K."/>
            <person name="Lipzen A."/>
            <person name="Pennachio C."/>
            <person name="Riley R."/>
            <person name="Schakwitz W."/>
            <person name="Umezawa K."/>
            <person name="Ohm R.A."/>
            <person name="Grigoriev I.V."/>
            <person name="Nagy L.G."/>
            <person name="Gibbons J."/>
            <person name="Hibbett D."/>
        </authorList>
    </citation>
    <scope>NUCLEOTIDE SEQUENCE [LARGE SCALE GENOMIC DNA]</scope>
    <source>
        <strain evidence="2">ALCF2SS1-6</strain>
    </source>
</reference>
<accession>A0A5C2S4Z0</accession>
<protein>
    <submittedName>
        <fullName evidence="2">Uncharacterized protein</fullName>
    </submittedName>
</protein>